<evidence type="ECO:0000313" key="2">
    <source>
        <dbReference type="Proteomes" id="UP000887013"/>
    </source>
</evidence>
<name>A0A8X6ULR8_NEPPI</name>
<dbReference type="AlphaFoldDB" id="A0A8X6ULR8"/>
<evidence type="ECO:0000313" key="1">
    <source>
        <dbReference type="EMBL" id="GFU29511.1"/>
    </source>
</evidence>
<dbReference type="Gene3D" id="2.40.70.10">
    <property type="entry name" value="Acid Proteases"/>
    <property type="match status" value="1"/>
</dbReference>
<protein>
    <submittedName>
        <fullName evidence="1">DUF1758 domain-containing protein</fullName>
    </submittedName>
</protein>
<dbReference type="InterPro" id="IPR021109">
    <property type="entry name" value="Peptidase_aspartic_dom_sf"/>
</dbReference>
<keyword evidence="2" id="KW-1185">Reference proteome</keyword>
<dbReference type="Proteomes" id="UP000887013">
    <property type="component" value="Unassembled WGS sequence"/>
</dbReference>
<dbReference type="PANTHER" id="PTHR47331:SF5">
    <property type="entry name" value="RIBONUCLEASE H"/>
    <property type="match status" value="1"/>
</dbReference>
<comment type="caution">
    <text evidence="1">The sequence shown here is derived from an EMBL/GenBank/DDBJ whole genome shotgun (WGS) entry which is preliminary data.</text>
</comment>
<reference evidence="1" key="1">
    <citation type="submission" date="2020-08" db="EMBL/GenBank/DDBJ databases">
        <title>Multicomponent nature underlies the extraordinary mechanical properties of spider dragline silk.</title>
        <authorList>
            <person name="Kono N."/>
            <person name="Nakamura H."/>
            <person name="Mori M."/>
            <person name="Yoshida Y."/>
            <person name="Ohtoshi R."/>
            <person name="Malay A.D."/>
            <person name="Moran D.A.P."/>
            <person name="Tomita M."/>
            <person name="Numata K."/>
            <person name="Arakawa K."/>
        </authorList>
    </citation>
    <scope>NUCLEOTIDE SEQUENCE</scope>
</reference>
<dbReference type="EMBL" id="BMAW01033282">
    <property type="protein sequence ID" value="GFU29511.1"/>
    <property type="molecule type" value="Genomic_DNA"/>
</dbReference>
<gene>
    <name evidence="1" type="primary">AVEN_87491_1</name>
    <name evidence="1" type="ORF">NPIL_493651</name>
</gene>
<organism evidence="1 2">
    <name type="scientific">Nephila pilipes</name>
    <name type="common">Giant wood spider</name>
    <name type="synonym">Nephila maculata</name>
    <dbReference type="NCBI Taxonomy" id="299642"/>
    <lineage>
        <taxon>Eukaryota</taxon>
        <taxon>Metazoa</taxon>
        <taxon>Ecdysozoa</taxon>
        <taxon>Arthropoda</taxon>
        <taxon>Chelicerata</taxon>
        <taxon>Arachnida</taxon>
        <taxon>Araneae</taxon>
        <taxon>Araneomorphae</taxon>
        <taxon>Entelegynae</taxon>
        <taxon>Araneoidea</taxon>
        <taxon>Nephilidae</taxon>
        <taxon>Nephila</taxon>
    </lineage>
</organism>
<dbReference type="OrthoDB" id="6434979at2759"/>
<feature type="non-terminal residue" evidence="1">
    <location>
        <position position="1"/>
    </location>
</feature>
<proteinExistence type="predicted"/>
<accession>A0A8X6ULR8</accession>
<dbReference type="CDD" id="cd00303">
    <property type="entry name" value="retropepsin_like"/>
    <property type="match status" value="1"/>
</dbReference>
<dbReference type="PANTHER" id="PTHR47331">
    <property type="entry name" value="PHD-TYPE DOMAIN-CONTAINING PROTEIN"/>
    <property type="match status" value="1"/>
</dbReference>
<sequence length="352" mass="39757">MPLVESCLPEETLMAWERKRSSETDAKGSRSLEHLMTFLRLEVQGDEMVQLAKSGFGTNIRKKDPPTERIKPNDLMTASALVNSENSAATETKVFIFKLSAFSYGSKVRKKRIRVLIDSACENSYISESVMNSLKVTPLREETIIHSLFGGNETKPKHHRVFSIEVSDLERSYVCSFEVLSEKKICGFISKMEDKRILNELKNKGIILSDPSCKETEIGLLIGADNIGKLLTGNLIELDSGLTAIETKLGWTVIGKLNSNVKNTMLTTSSLHVRNVSVKELWELDVLGITDPFLNENAKDNFDLTDFKNKMKILPDGRFEVTLPWKCNTTNLPSNKELTWKRHLRMTNNLKN</sequence>